<organism evidence="3 4">
    <name type="scientific">Nicrophorus vespilloides</name>
    <name type="common">Boreal carrion beetle</name>
    <dbReference type="NCBI Taxonomy" id="110193"/>
    <lineage>
        <taxon>Eukaryota</taxon>
        <taxon>Metazoa</taxon>
        <taxon>Ecdysozoa</taxon>
        <taxon>Arthropoda</taxon>
        <taxon>Hexapoda</taxon>
        <taxon>Insecta</taxon>
        <taxon>Pterygota</taxon>
        <taxon>Neoptera</taxon>
        <taxon>Endopterygota</taxon>
        <taxon>Coleoptera</taxon>
        <taxon>Polyphaga</taxon>
        <taxon>Staphyliniformia</taxon>
        <taxon>Silphidae</taxon>
        <taxon>Nicrophorinae</taxon>
        <taxon>Nicrophorus</taxon>
    </lineage>
</organism>
<evidence type="ECO:0000256" key="2">
    <source>
        <dbReference type="SAM" id="SignalP"/>
    </source>
</evidence>
<proteinExistence type="predicted"/>
<reference evidence="4" key="1">
    <citation type="submission" date="2025-08" db="UniProtKB">
        <authorList>
            <consortium name="RefSeq"/>
        </authorList>
    </citation>
    <scope>IDENTIFICATION</scope>
    <source>
        <tissue evidence="4">Whole Larva</tissue>
    </source>
</reference>
<gene>
    <name evidence="4" type="primary">LOC108560198</name>
</gene>
<accession>A0ABM1MEZ3</accession>
<name>A0ABM1MEZ3_NICVS</name>
<feature type="chain" id="PRO_5046966494" evidence="2">
    <location>
        <begin position="22"/>
        <end position="101"/>
    </location>
</feature>
<keyword evidence="3" id="KW-1185">Reference proteome</keyword>
<dbReference type="GeneID" id="108560198"/>
<feature type="region of interest" description="Disordered" evidence="1">
    <location>
        <begin position="40"/>
        <end position="101"/>
    </location>
</feature>
<dbReference type="Proteomes" id="UP000695000">
    <property type="component" value="Unplaced"/>
</dbReference>
<protein>
    <submittedName>
        <fullName evidence="4">Tenecin-3-like</fullName>
    </submittedName>
</protein>
<evidence type="ECO:0000313" key="3">
    <source>
        <dbReference type="Proteomes" id="UP000695000"/>
    </source>
</evidence>
<feature type="signal peptide" evidence="2">
    <location>
        <begin position="1"/>
        <end position="21"/>
    </location>
</feature>
<sequence>MNKYIVTLALVLIALASTAESFIPCAGCIYGKMGGHEDRLGGGGGGGLDTDRHRPNHEFGNGRVHGQGHRYDNGYDNQHYHNSHGTGHDQQHQGGYRTHGY</sequence>
<evidence type="ECO:0000256" key="1">
    <source>
        <dbReference type="SAM" id="MobiDB-lite"/>
    </source>
</evidence>
<keyword evidence="2" id="KW-0732">Signal</keyword>
<dbReference type="RefSeq" id="XP_017773143.1">
    <property type="nucleotide sequence ID" value="XM_017917654.1"/>
</dbReference>
<evidence type="ECO:0000313" key="4">
    <source>
        <dbReference type="RefSeq" id="XP_017773143.1"/>
    </source>
</evidence>